<protein>
    <recommendedName>
        <fullName evidence="7">Gram-positive cocci surface proteins LPxTG domain-containing protein</fullName>
    </recommendedName>
</protein>
<evidence type="ECO:0000256" key="5">
    <source>
        <dbReference type="SAM" id="Phobius"/>
    </source>
</evidence>
<dbReference type="InterPro" id="IPR032364">
    <property type="entry name" value="GramPos_pilinD1_N"/>
</dbReference>
<feature type="transmembrane region" description="Helical" evidence="5">
    <location>
        <begin position="552"/>
        <end position="571"/>
    </location>
</feature>
<dbReference type="NCBIfam" id="TIGR04226">
    <property type="entry name" value="RrgB_K2N_iso_D2"/>
    <property type="match status" value="1"/>
</dbReference>
<dbReference type="Pfam" id="PF00746">
    <property type="entry name" value="Gram_pos_anchor"/>
    <property type="match status" value="1"/>
</dbReference>
<dbReference type="InterPro" id="IPR026466">
    <property type="entry name" value="Fim_isopep_form_D2_dom"/>
</dbReference>
<dbReference type="Gene3D" id="2.60.40.740">
    <property type="match status" value="1"/>
</dbReference>
<dbReference type="InterPro" id="IPR041033">
    <property type="entry name" value="SpaA_PFL_dom_1"/>
</dbReference>
<dbReference type="AlphaFoldDB" id="A0A1D9MII8"/>
<dbReference type="GO" id="GO:0005975">
    <property type="term" value="P:carbohydrate metabolic process"/>
    <property type="evidence" value="ECO:0007669"/>
    <property type="project" value="UniProtKB-ARBA"/>
</dbReference>
<dbReference type="KEGG" id="avu:BK816_01410"/>
<dbReference type="STRING" id="1912795.BK816_01410"/>
<dbReference type="NCBIfam" id="NF033902">
    <property type="entry name" value="iso_D2_wall_anc"/>
    <property type="match status" value="1"/>
</dbReference>
<sequence length="579" mass="60973">MKRTNNFRNVCAAAAILSIATLGLGATANAAVAPAAGVVSAVEAAPDYPQIDQDTASLTVHKHLQPEAAENSAGEQLNPAPTNKPVSGVEFTIQKIDGIDLKTNEGWQKAQALSKKFAEQGEAALTAEALKADGLSLGATDAKSTENGIVTFADKKLGLYLVKETNTADATVDDAKATIVSSKPFLVTLPMTHQKASDSEANNKTWNYDVHVYPKNSIVEVKKSVNDANKNVGDKVTYTLNTDVPVASPKGKALSKYVVMDKLSTHVSVTSEDVTVALKKVNAPGAAELSDPDDEFKLVGGDYNVVVVGSDVKVEFTPAGLAKLGKAAQLPNTYKVQTVITPTLKSVPVADEASGKVAGEIKNKAYLAPSSEYSDNMDLLPDPDTNKPVKELTPAEKDNGVKYPAPASDPVVTRLASIQINKFEANSPEGKLEGATFKLAYCPVKGEGQEATPEPTFLTVNDQSEWTTGDNGLVDIAGLHVNNFANNADETNNNVQGQTYCLYETKSPAGYELLTEPIKVQLNQAGEIRVLDVPNVKHNAGFQLPLTGANGLLTLGLAGAALAGGGALILVGRRRKAQD</sequence>
<keyword evidence="5" id="KW-0472">Membrane</keyword>
<evidence type="ECO:0000256" key="2">
    <source>
        <dbReference type="ARBA" id="ARBA00022525"/>
    </source>
</evidence>
<gene>
    <name evidence="8" type="ORF">BK816_01410</name>
</gene>
<keyword evidence="5" id="KW-0812">Transmembrane</keyword>
<evidence type="ECO:0000256" key="4">
    <source>
        <dbReference type="ARBA" id="ARBA00023088"/>
    </source>
</evidence>
<keyword evidence="4" id="KW-0572">Peptidoglycan-anchor</keyword>
<feature type="chain" id="PRO_5009443763" description="Gram-positive cocci surface proteins LPxTG domain-containing protein" evidence="6">
    <location>
        <begin position="31"/>
        <end position="579"/>
    </location>
</feature>
<keyword evidence="9" id="KW-1185">Reference proteome</keyword>
<dbReference type="Proteomes" id="UP000176288">
    <property type="component" value="Chromosome"/>
</dbReference>
<dbReference type="InterPro" id="IPR019931">
    <property type="entry name" value="LPXTG_anchor"/>
</dbReference>
<keyword evidence="2" id="KW-0964">Secreted</keyword>
<dbReference type="Gene3D" id="2.60.40.10">
    <property type="entry name" value="Immunoglobulins"/>
    <property type="match status" value="2"/>
</dbReference>
<reference evidence="8 9" key="1">
    <citation type="submission" date="2016-10" db="EMBL/GenBank/DDBJ databases">
        <title>Actinomyces aegypiusis sp. nov., isolated from the Aegypius monachus in Qinghai Tibet Plateau China.</title>
        <authorList>
            <person name="Wang Y."/>
        </authorList>
    </citation>
    <scope>NUCLEOTIDE SEQUENCE [LARGE SCALE GENOMIC DNA]</scope>
    <source>
        <strain evidence="8 9">VUL4_3</strain>
    </source>
</reference>
<dbReference type="InterPro" id="IPR048052">
    <property type="entry name" value="FM1-like"/>
</dbReference>
<feature type="signal peptide" evidence="6">
    <location>
        <begin position="1"/>
        <end position="30"/>
    </location>
</feature>
<accession>A0A1D9MII8</accession>
<dbReference type="RefSeq" id="WP_071163581.1">
    <property type="nucleotide sequence ID" value="NZ_CP017812.1"/>
</dbReference>
<keyword evidence="3 6" id="KW-0732">Signal</keyword>
<organism evidence="8 9">
    <name type="scientific">Boudabousia tangfeifanii</name>
    <dbReference type="NCBI Taxonomy" id="1912795"/>
    <lineage>
        <taxon>Bacteria</taxon>
        <taxon>Bacillati</taxon>
        <taxon>Actinomycetota</taxon>
        <taxon>Actinomycetes</taxon>
        <taxon>Actinomycetales</taxon>
        <taxon>Actinomycetaceae</taxon>
        <taxon>Boudabousia</taxon>
    </lineage>
</organism>
<keyword evidence="1" id="KW-0134">Cell wall</keyword>
<dbReference type="Pfam" id="PF17802">
    <property type="entry name" value="SpaA"/>
    <property type="match status" value="1"/>
</dbReference>
<dbReference type="EMBL" id="CP017812">
    <property type="protein sequence ID" value="AOZ72115.1"/>
    <property type="molecule type" value="Genomic_DNA"/>
</dbReference>
<evidence type="ECO:0000256" key="6">
    <source>
        <dbReference type="SAM" id="SignalP"/>
    </source>
</evidence>
<evidence type="ECO:0000256" key="3">
    <source>
        <dbReference type="ARBA" id="ARBA00022729"/>
    </source>
</evidence>
<dbReference type="Pfam" id="PF16555">
    <property type="entry name" value="GramPos_pilinD1"/>
    <property type="match status" value="1"/>
</dbReference>
<name>A0A1D9MII8_9ACTO</name>
<dbReference type="NCBIfam" id="TIGR01167">
    <property type="entry name" value="LPXTG_anchor"/>
    <property type="match status" value="1"/>
</dbReference>
<feature type="domain" description="Gram-positive cocci surface proteins LPxTG" evidence="7">
    <location>
        <begin position="544"/>
        <end position="579"/>
    </location>
</feature>
<proteinExistence type="predicted"/>
<evidence type="ECO:0000256" key="1">
    <source>
        <dbReference type="ARBA" id="ARBA00022512"/>
    </source>
</evidence>
<evidence type="ECO:0000259" key="7">
    <source>
        <dbReference type="PROSITE" id="PS50847"/>
    </source>
</evidence>
<evidence type="ECO:0000313" key="8">
    <source>
        <dbReference type="EMBL" id="AOZ72115.1"/>
    </source>
</evidence>
<evidence type="ECO:0000313" key="9">
    <source>
        <dbReference type="Proteomes" id="UP000176288"/>
    </source>
</evidence>
<dbReference type="PROSITE" id="PS50847">
    <property type="entry name" value="GRAM_POS_ANCHORING"/>
    <property type="match status" value="1"/>
</dbReference>
<dbReference type="InterPro" id="IPR013783">
    <property type="entry name" value="Ig-like_fold"/>
</dbReference>
<keyword evidence="5" id="KW-1133">Transmembrane helix</keyword>